<dbReference type="Proteomes" id="UP000470771">
    <property type="component" value="Unassembled WGS sequence"/>
</dbReference>
<feature type="coiled-coil region" evidence="1">
    <location>
        <begin position="23"/>
        <end position="50"/>
    </location>
</feature>
<reference evidence="2 3" key="1">
    <citation type="submission" date="2019-12" db="EMBL/GenBank/DDBJ databases">
        <authorList>
            <person name="Zhao J."/>
        </authorList>
    </citation>
    <scope>NUCLEOTIDE SEQUENCE [LARGE SCALE GENOMIC DNA]</scope>
    <source>
        <strain evidence="2 3">S-15</strain>
    </source>
</reference>
<organism evidence="2 3">
    <name type="scientific">Acidiluteibacter ferrifornacis</name>
    <dbReference type="NCBI Taxonomy" id="2692424"/>
    <lineage>
        <taxon>Bacteria</taxon>
        <taxon>Pseudomonadati</taxon>
        <taxon>Bacteroidota</taxon>
        <taxon>Flavobacteriia</taxon>
        <taxon>Flavobacteriales</taxon>
        <taxon>Cryomorphaceae</taxon>
        <taxon>Acidiluteibacter</taxon>
    </lineage>
</organism>
<name>A0A6N9NJP2_9FLAO</name>
<keyword evidence="3" id="KW-1185">Reference proteome</keyword>
<evidence type="ECO:0000313" key="3">
    <source>
        <dbReference type="Proteomes" id="UP000470771"/>
    </source>
</evidence>
<dbReference type="EMBL" id="WWNE01000005">
    <property type="protein sequence ID" value="NBG65701.1"/>
    <property type="molecule type" value="Genomic_DNA"/>
</dbReference>
<dbReference type="AlphaFoldDB" id="A0A6N9NJP2"/>
<keyword evidence="1" id="KW-0175">Coiled coil</keyword>
<gene>
    <name evidence="2" type="ORF">GQN54_06200</name>
</gene>
<evidence type="ECO:0000313" key="2">
    <source>
        <dbReference type="EMBL" id="NBG65701.1"/>
    </source>
</evidence>
<sequence>MLTISDNYKAVVKDYQKEELNRLGNKEQNIARLQECCKELLSKLAKIQSNGGMVYCIVNAADYGSDLFSLTAKAKNSIDDLEPIITEIDSNIDSCVINSEGRKSIFNTPSNQWQLLNKAFNLDFEITFSPDGKMKVSYDPLMHPQDERQPIGESYYLVVQNWDYELTLNKVENTFNDSVFIKLESSDNSARNTIMINWAQIKTLDEKSLQLNQNYRAYLYVKLHNTYKREVNNFEDFLSLGSFPFFINKNLQAISQLLLYQQFETFKYKLIYCTNITNNLLNWVVRKKAVNSLISDELVTLLTKNKKEMNELNALTVDCLYQLIRLEWVT</sequence>
<comment type="caution">
    <text evidence="2">The sequence shown here is derived from an EMBL/GenBank/DDBJ whole genome shotgun (WGS) entry which is preliminary data.</text>
</comment>
<proteinExistence type="predicted"/>
<dbReference type="RefSeq" id="WP_160632643.1">
    <property type="nucleotide sequence ID" value="NZ_WWNE01000005.1"/>
</dbReference>
<accession>A0A6N9NJP2</accession>
<evidence type="ECO:0000256" key="1">
    <source>
        <dbReference type="SAM" id="Coils"/>
    </source>
</evidence>
<protein>
    <submittedName>
        <fullName evidence="2">Uncharacterized protein</fullName>
    </submittedName>
</protein>